<reference evidence="9 10" key="1">
    <citation type="submission" date="2009-10" db="EMBL/GenBank/DDBJ databases">
        <authorList>
            <person name="Shrivastava S."/>
            <person name="Brinkac L.B."/>
            <person name="Brown J.L."/>
            <person name="Bruce D.B."/>
            <person name="Detter C."/>
            <person name="Green L.D."/>
            <person name="Munk C.A."/>
            <person name="Rogers Y.C."/>
            <person name="Tapia R."/>
            <person name="Saunders E.S."/>
            <person name="Sims D.R."/>
            <person name="Smith L.A."/>
            <person name="Smith T.J."/>
            <person name="Sutton G."/>
            <person name="Brettin T."/>
        </authorList>
    </citation>
    <scope>NUCLEOTIDE SEQUENCE [LARGE SCALE GENOMIC DNA]</scope>
    <source>
        <strain evidence="10">D str. 1873</strain>
    </source>
</reference>
<comment type="function">
    <text evidence="1">Site-specific tyrosine recombinase, which acts by catalyzing the cutting and rejoining of the recombining DNA molecules.</text>
</comment>
<gene>
    <name evidence="9" type="ORF">CLG_B1038</name>
</gene>
<dbReference type="PANTHER" id="PTHR30349:SF89">
    <property type="entry name" value="INTEGRASE_RECOMBINASE"/>
    <property type="match status" value="1"/>
</dbReference>
<evidence type="ECO:0000256" key="3">
    <source>
        <dbReference type="ARBA" id="ARBA00022908"/>
    </source>
</evidence>
<dbReference type="InterPro" id="IPR002104">
    <property type="entry name" value="Integrase_catalytic"/>
</dbReference>
<accession>A0A9P2LKN0</accession>
<sequence length="274" mass="31905">MDTSLAKFTLFLAKTRKSEKTIDSYIRDISQFNDYLKTNKKKLAKIKISDIDEFKNFLIYHKELKIKTINRKLVSIKQYLKFNNISVDIKQEKVQMQNFLDDMLSNQDIENIIKATYAKDDLRARTIIYTLYYTGMRVSEMLQLTIYDTKKSSISIIGKGSKHREVFVPNKLKTIWDNYLQVRIKKSTALFTGKRGPINRKTVDSIIKTYAEAAGVDKSKAHAHNFRHLYCKNLADRGIDISTIADIAGHQNINTTRIYTRKTKEELLNIIEDM</sequence>
<evidence type="ECO:0000256" key="5">
    <source>
        <dbReference type="ARBA" id="ARBA00023172"/>
    </source>
</evidence>
<feature type="domain" description="Tyr recombinase" evidence="7">
    <location>
        <begin position="99"/>
        <end position="272"/>
    </location>
</feature>
<dbReference type="InterPro" id="IPR011010">
    <property type="entry name" value="DNA_brk_join_enz"/>
</dbReference>
<evidence type="ECO:0000313" key="9">
    <source>
        <dbReference type="EMBL" id="EES90566.1"/>
    </source>
</evidence>
<evidence type="ECO:0000259" key="8">
    <source>
        <dbReference type="PROSITE" id="PS51900"/>
    </source>
</evidence>
<dbReference type="EMBL" id="ACSJ01000007">
    <property type="protein sequence ID" value="EES90566.1"/>
    <property type="molecule type" value="Genomic_DNA"/>
</dbReference>
<keyword evidence="4 6" id="KW-0238">DNA-binding</keyword>
<dbReference type="InterPro" id="IPR004107">
    <property type="entry name" value="Integrase_SAM-like_N"/>
</dbReference>
<evidence type="ECO:0000256" key="2">
    <source>
        <dbReference type="ARBA" id="ARBA00008857"/>
    </source>
</evidence>
<dbReference type="GeneID" id="66319752"/>
<dbReference type="PROSITE" id="PS51900">
    <property type="entry name" value="CB"/>
    <property type="match status" value="1"/>
</dbReference>
<dbReference type="PANTHER" id="PTHR30349">
    <property type="entry name" value="PHAGE INTEGRASE-RELATED"/>
    <property type="match status" value="1"/>
</dbReference>
<name>A0A9P2LKN0_CLOBO</name>
<keyword evidence="3" id="KW-0229">DNA integration</keyword>
<dbReference type="Gene3D" id="1.10.150.130">
    <property type="match status" value="1"/>
</dbReference>
<dbReference type="InterPro" id="IPR044068">
    <property type="entry name" value="CB"/>
</dbReference>
<proteinExistence type="inferred from homology"/>
<organism evidence="9 10">
    <name type="scientific">Clostridium botulinum D str. 1873</name>
    <dbReference type="NCBI Taxonomy" id="592027"/>
    <lineage>
        <taxon>Bacteria</taxon>
        <taxon>Bacillati</taxon>
        <taxon>Bacillota</taxon>
        <taxon>Clostridia</taxon>
        <taxon>Eubacteriales</taxon>
        <taxon>Clostridiaceae</taxon>
        <taxon>Clostridium</taxon>
    </lineage>
</organism>
<feature type="domain" description="Core-binding (CB)" evidence="8">
    <location>
        <begin position="1"/>
        <end position="84"/>
    </location>
</feature>
<dbReference type="InterPro" id="IPR050090">
    <property type="entry name" value="Tyrosine_recombinase_XerCD"/>
</dbReference>
<dbReference type="PROSITE" id="PS51898">
    <property type="entry name" value="TYR_RECOMBINASE"/>
    <property type="match status" value="1"/>
</dbReference>
<dbReference type="Pfam" id="PF00589">
    <property type="entry name" value="Phage_integrase"/>
    <property type="match status" value="1"/>
</dbReference>
<protein>
    <submittedName>
        <fullName evidence="9">Integrase/recombinase</fullName>
    </submittedName>
</protein>
<evidence type="ECO:0000313" key="10">
    <source>
        <dbReference type="Proteomes" id="UP000006160"/>
    </source>
</evidence>
<dbReference type="Gene3D" id="1.10.443.10">
    <property type="entry name" value="Intergrase catalytic core"/>
    <property type="match status" value="1"/>
</dbReference>
<dbReference type="SUPFAM" id="SSF56349">
    <property type="entry name" value="DNA breaking-rejoining enzymes"/>
    <property type="match status" value="1"/>
</dbReference>
<evidence type="ECO:0000256" key="1">
    <source>
        <dbReference type="ARBA" id="ARBA00003283"/>
    </source>
</evidence>
<dbReference type="InterPro" id="IPR010998">
    <property type="entry name" value="Integrase_recombinase_N"/>
</dbReference>
<dbReference type="GO" id="GO:0006310">
    <property type="term" value="P:DNA recombination"/>
    <property type="evidence" value="ECO:0007669"/>
    <property type="project" value="UniProtKB-KW"/>
</dbReference>
<dbReference type="Proteomes" id="UP000006160">
    <property type="component" value="Unassembled WGS sequence"/>
</dbReference>
<keyword evidence="5" id="KW-0233">DNA recombination</keyword>
<dbReference type="InterPro" id="IPR013762">
    <property type="entry name" value="Integrase-like_cat_sf"/>
</dbReference>
<comment type="caution">
    <text evidence="9">The sequence shown here is derived from an EMBL/GenBank/DDBJ whole genome shotgun (WGS) entry which is preliminary data.</text>
</comment>
<comment type="similarity">
    <text evidence="2">Belongs to the 'phage' integrase family.</text>
</comment>
<dbReference type="GO" id="GO:0003677">
    <property type="term" value="F:DNA binding"/>
    <property type="evidence" value="ECO:0007669"/>
    <property type="project" value="UniProtKB-UniRule"/>
</dbReference>
<dbReference type="RefSeq" id="WP_003375056.1">
    <property type="nucleotide sequence ID" value="NZ_ACSJ01000007.1"/>
</dbReference>
<dbReference type="AlphaFoldDB" id="A0A9P2LKN0"/>
<dbReference type="Pfam" id="PF02899">
    <property type="entry name" value="Phage_int_SAM_1"/>
    <property type="match status" value="1"/>
</dbReference>
<evidence type="ECO:0000256" key="6">
    <source>
        <dbReference type="PROSITE-ProRule" id="PRU01248"/>
    </source>
</evidence>
<evidence type="ECO:0000256" key="4">
    <source>
        <dbReference type="ARBA" id="ARBA00023125"/>
    </source>
</evidence>
<dbReference type="GO" id="GO:0015074">
    <property type="term" value="P:DNA integration"/>
    <property type="evidence" value="ECO:0007669"/>
    <property type="project" value="UniProtKB-KW"/>
</dbReference>
<evidence type="ECO:0000259" key="7">
    <source>
        <dbReference type="PROSITE" id="PS51898"/>
    </source>
</evidence>